<evidence type="ECO:0000313" key="2">
    <source>
        <dbReference type="EMBL" id="MBW62672.1"/>
    </source>
</evidence>
<feature type="chain" id="PRO_5014992770" evidence="1">
    <location>
        <begin position="28"/>
        <end position="80"/>
    </location>
</feature>
<dbReference type="EMBL" id="GGFJ01013531">
    <property type="protein sequence ID" value="MBW62672.1"/>
    <property type="molecule type" value="Transcribed_RNA"/>
</dbReference>
<reference evidence="2" key="1">
    <citation type="submission" date="2018-01" db="EMBL/GenBank/DDBJ databases">
        <title>An insight into the sialome of Amazonian anophelines.</title>
        <authorList>
            <person name="Ribeiro J.M."/>
            <person name="Scarpassa V."/>
            <person name="Calvo E."/>
        </authorList>
    </citation>
    <scope>NUCLEOTIDE SEQUENCE</scope>
    <source>
        <tissue evidence="2">Salivary glands</tissue>
    </source>
</reference>
<protein>
    <submittedName>
        <fullName evidence="2">Putative secreted protein</fullName>
    </submittedName>
</protein>
<feature type="signal peptide" evidence="1">
    <location>
        <begin position="1"/>
        <end position="27"/>
    </location>
</feature>
<name>A0A2M4CBE2_9DIPT</name>
<proteinExistence type="predicted"/>
<keyword evidence="1" id="KW-0732">Signal</keyword>
<accession>A0A2M4CBE2</accession>
<evidence type="ECO:0000256" key="1">
    <source>
        <dbReference type="SAM" id="SignalP"/>
    </source>
</evidence>
<organism evidence="2">
    <name type="scientific">Anopheles marajoara</name>
    <dbReference type="NCBI Taxonomy" id="58244"/>
    <lineage>
        <taxon>Eukaryota</taxon>
        <taxon>Metazoa</taxon>
        <taxon>Ecdysozoa</taxon>
        <taxon>Arthropoda</taxon>
        <taxon>Hexapoda</taxon>
        <taxon>Insecta</taxon>
        <taxon>Pterygota</taxon>
        <taxon>Neoptera</taxon>
        <taxon>Endopterygota</taxon>
        <taxon>Diptera</taxon>
        <taxon>Nematocera</taxon>
        <taxon>Culicoidea</taxon>
        <taxon>Culicidae</taxon>
        <taxon>Anophelinae</taxon>
        <taxon>Anopheles</taxon>
    </lineage>
</organism>
<sequence length="80" mass="9000">MSALLMAFSMVMRWFVMKFSFHFGSSAHNSPSNRLSVVLPEQREAINEVMNLKYPSPRRKATEGDGTPCLATNTRFPCAC</sequence>
<dbReference type="AlphaFoldDB" id="A0A2M4CBE2"/>